<keyword evidence="3 7" id="KW-1133">Transmembrane helix</keyword>
<evidence type="ECO:0000256" key="4">
    <source>
        <dbReference type="ARBA" id="ARBA00023136"/>
    </source>
</evidence>
<evidence type="ECO:0000256" key="7">
    <source>
        <dbReference type="SAM" id="Phobius"/>
    </source>
</evidence>
<dbReference type="GO" id="GO:0090313">
    <property type="term" value="P:regulation of protein targeting to membrane"/>
    <property type="evidence" value="ECO:0007669"/>
    <property type="project" value="TreeGrafter"/>
</dbReference>
<dbReference type="InterPro" id="IPR007452">
    <property type="entry name" value="TamB_C"/>
</dbReference>
<accession>A0A412PEA5</accession>
<dbReference type="Proteomes" id="UP000291191">
    <property type="component" value="Unassembled WGS sequence"/>
</dbReference>
<keyword evidence="4 7" id="KW-0472">Membrane</keyword>
<dbReference type="Proteomes" id="UP000284772">
    <property type="component" value="Unassembled WGS sequence"/>
</dbReference>
<dbReference type="RefSeq" id="WP_007662454.1">
    <property type="nucleotide sequence ID" value="NZ_CABMMK010000006.1"/>
</dbReference>
<comment type="subcellular location">
    <subcellularLocation>
        <location evidence="1">Membrane</location>
        <topology evidence="1">Single-pass membrane protein</topology>
    </subcellularLocation>
</comment>
<keyword evidence="12" id="KW-1185">Reference proteome</keyword>
<feature type="coiled-coil region" evidence="5">
    <location>
        <begin position="1163"/>
        <end position="1190"/>
    </location>
</feature>
<evidence type="ECO:0000256" key="3">
    <source>
        <dbReference type="ARBA" id="ARBA00022989"/>
    </source>
</evidence>
<dbReference type="GO" id="GO:0005886">
    <property type="term" value="C:plasma membrane"/>
    <property type="evidence" value="ECO:0007669"/>
    <property type="project" value="InterPro"/>
</dbReference>
<evidence type="ECO:0000313" key="9">
    <source>
        <dbReference type="EMBL" id="RGT55790.1"/>
    </source>
</evidence>
<evidence type="ECO:0000256" key="5">
    <source>
        <dbReference type="SAM" id="Coils"/>
    </source>
</evidence>
<sequence length="1553" mass="175077">MIKVGLITYYFIFLLANSNKPPIRKLKKTVRWVLGIILSLYIGTILLLNIPYVQRQISVLVANELANVLGTQLTIGRINMGLLNRIIIDDLLLNDQSDKEMLKISRLSAKFDILPLFKGKVSISNVQLFGFNINLEKKTPEDIPNFQFVLDAFASKDTIKKESNLDIRINSLLIRRGKLSYNVLSAEETQGKFNAQHIQLRNIIANISLKALQNDSINAAIKRLSIEEGNSGFELKRLSLKVVANDQKMNIENFAIDLPNTSLAMDTIRMEYDSLGAFGNFANDVHFSFRMLPSDIVLRDLAAFVPAFSPFKEKLQIAVETNGTINQLNCPHLSITGGPHFRLRGDVSFQDLSRPQDAFVFGNLSNLYADPEGVAFFVRNLSKNYEGVPPILQRFGTISFHGEVSGYFTDIVTYGLVHTDIGSIKTDLKISSDKEKGYFAYSGAVKTEELELGNMLDNEKLGKVTFNLDVEGSHYDNQYPSIVMKGLIASIDYSDYNYENITLDGKYKQGGFNGKVALDDENGSILLNGNINTVSRIPTFNFHASIRNVRPHELHLTPKYEDTELSVQLTADFTGGSIDEMNGEINIDSLQFTAPDKEYFLDNLKIAASQRDSSHKQLTVTSNFLNASIEGDYSYRTLPASVMNIMRKYIPALILPDKKPIESENNFHFDVNIFNTDLLSTVFNVPIKIYTHSTLKGYFNDKAQRLRVEGYFPRLRYGDKFIESGMLLCENPGDKIHARLRFNNRKPTGAINIALEAQAKDDLIQTSLNWGNSSSVTYSGKLAATAHFLRAQTEELDNKRSRRAVSALKTIVDVQKTDIILNDTLWEIHPSQVVIDSGKIHINDFYFSHKDRHLRINGVISEEPNDTIRLDLKDINIGYVFDIADLGVNFKGEATGPAYASGVLKTPVMYTDLFIRSLGLNDGLLGDANIHGEWHHEVKGIYLDAHIREKDIAKSHVYGYIYPIKPTSALNLQIEADSTNLKFIEHYMSSITPEFNGRASGNVHFYGKFKRLTMEGRVLGDASMKVDVLNTTFFIKDSILIEPNGLTFHNNRIFDPQGNQGHVNGYLHYEHFKNLEYRFQFDVNNMLVMNTKESLDLPFYGTVYGTGNALIAGNARDGVNIDVAMTTDRNTNFVYIKDNVSSAANTQFIKYVDKTPRRAVLDSINLTSDYELAQQEIQQEEESHTDIRLNLLVEATPNATMKIVMDPIAGDYISGRGSGNIRTEFYNKADDVKMFGSYRISQGVYKFSLQEVIRKDFTIKDGSTISFNGPPLDATMDIQANYMVNSASLNDLVPNASSYGIPTNIRVNCTMNLTGQLTSPDIKLGLEVPNERDEVQALIRNYIPTDEQMNMQILYLLGIGKFYTPENVDATQNSNMMTSVLSSTLSGQLNNALSNIINSNNWNIGTNLSTGEKGWTDMEFEGMLSGQLLNNRLLINGNFGYRDNPMANTNFVGDFEAEWLVNRSGDIRLKAYNETNDRYYTRTNLTTQGIGIIFKKDFNRWKELMFWNKWRLKRLRREMEQKEAEKDTEEQTEETETTATQEAAKAKEKRGGS</sequence>
<reference evidence="10 12" key="2">
    <citation type="journal article" date="2019" name="Science, e1252229">
        <title>Invertible promoters mediate bacterial phase variation, antibiotic resistance, and host adaptation in the gut.</title>
        <authorList>
            <person name="Jiang X."/>
            <person name="Hall A.B."/>
            <person name="Arthur T.D."/>
            <person name="Plichta D.R."/>
            <person name="Covington C.T."/>
            <person name="Poyet M."/>
            <person name="Crothers J."/>
            <person name="Moses P.L."/>
            <person name="Tolonen A.C."/>
            <person name="Vlamakis H."/>
            <person name="Alm E.J."/>
            <person name="Xavier R.J."/>
        </authorList>
    </citation>
    <scope>NUCLEOTIDE SEQUENCE [LARGE SCALE GENOMIC DNA]</scope>
    <source>
        <strain evidence="12">bf_0095</strain>
        <strain evidence="10">Bf_0095</strain>
    </source>
</reference>
<reference evidence="9 11" key="1">
    <citation type="submission" date="2018-08" db="EMBL/GenBank/DDBJ databases">
        <title>A genome reference for cultivated species of the human gut microbiota.</title>
        <authorList>
            <person name="Zou Y."/>
            <person name="Xue W."/>
            <person name="Luo G."/>
        </authorList>
    </citation>
    <scope>NUCLEOTIDE SEQUENCE [LARGE SCALE GENOMIC DNA]</scope>
    <source>
        <strain evidence="9 11">AF19-10AC</strain>
    </source>
</reference>
<gene>
    <name evidence="9" type="ORF">DWX27_05575</name>
    <name evidence="10" type="ORF">EAJ06_12270</name>
</gene>
<evidence type="ECO:0000313" key="12">
    <source>
        <dbReference type="Proteomes" id="UP000291191"/>
    </source>
</evidence>
<protein>
    <submittedName>
        <fullName evidence="10">Translocation/assembly module TamB</fullName>
    </submittedName>
</protein>
<keyword evidence="2 7" id="KW-0812">Transmembrane</keyword>
<evidence type="ECO:0000313" key="11">
    <source>
        <dbReference type="Proteomes" id="UP000284772"/>
    </source>
</evidence>
<dbReference type="GO" id="GO:0009306">
    <property type="term" value="P:protein secretion"/>
    <property type="evidence" value="ECO:0007669"/>
    <property type="project" value="InterPro"/>
</dbReference>
<organism evidence="10 12">
    <name type="scientific">Bacteroides intestinalis</name>
    <dbReference type="NCBI Taxonomy" id="329854"/>
    <lineage>
        <taxon>Bacteria</taxon>
        <taxon>Pseudomonadati</taxon>
        <taxon>Bacteroidota</taxon>
        <taxon>Bacteroidia</taxon>
        <taxon>Bacteroidales</taxon>
        <taxon>Bacteroidaceae</taxon>
        <taxon>Bacteroides</taxon>
    </lineage>
</organism>
<evidence type="ECO:0000256" key="1">
    <source>
        <dbReference type="ARBA" id="ARBA00004167"/>
    </source>
</evidence>
<feature type="compositionally biased region" description="Acidic residues" evidence="6">
    <location>
        <begin position="1526"/>
        <end position="1536"/>
    </location>
</feature>
<feature type="transmembrane region" description="Helical" evidence="7">
    <location>
        <begin position="32"/>
        <end position="53"/>
    </location>
</feature>
<evidence type="ECO:0000259" key="8">
    <source>
        <dbReference type="Pfam" id="PF04357"/>
    </source>
</evidence>
<evidence type="ECO:0000256" key="6">
    <source>
        <dbReference type="SAM" id="MobiDB-lite"/>
    </source>
</evidence>
<evidence type="ECO:0000313" key="10">
    <source>
        <dbReference type="EMBL" id="RYT79974.1"/>
    </source>
</evidence>
<dbReference type="GeneID" id="26159353"/>
<dbReference type="PANTHER" id="PTHR30441:SF8">
    <property type="entry name" value="DUF748 DOMAIN-CONTAINING PROTEIN"/>
    <property type="match status" value="1"/>
</dbReference>
<evidence type="ECO:0000256" key="2">
    <source>
        <dbReference type="ARBA" id="ARBA00022692"/>
    </source>
</evidence>
<proteinExistence type="predicted"/>
<comment type="caution">
    <text evidence="10">The sequence shown here is derived from an EMBL/GenBank/DDBJ whole genome shotgun (WGS) entry which is preliminary data.</text>
</comment>
<feature type="compositionally biased region" description="Basic and acidic residues" evidence="6">
    <location>
        <begin position="1544"/>
        <end position="1553"/>
    </location>
</feature>
<dbReference type="OrthoDB" id="680700at2"/>
<dbReference type="EMBL" id="RCXO01000014">
    <property type="protein sequence ID" value="RYT79974.1"/>
    <property type="molecule type" value="Genomic_DNA"/>
</dbReference>
<dbReference type="PANTHER" id="PTHR30441">
    <property type="entry name" value="DUF748 DOMAIN-CONTAINING PROTEIN"/>
    <property type="match status" value="1"/>
</dbReference>
<dbReference type="EMBL" id="QRWT01000003">
    <property type="protein sequence ID" value="RGT55790.1"/>
    <property type="molecule type" value="Genomic_DNA"/>
</dbReference>
<keyword evidence="5" id="KW-0175">Coiled coil</keyword>
<feature type="region of interest" description="Disordered" evidence="6">
    <location>
        <begin position="1519"/>
        <end position="1553"/>
    </location>
</feature>
<feature type="domain" description="Translocation and assembly module TamB C-terminal" evidence="8">
    <location>
        <begin position="1055"/>
        <end position="1498"/>
    </location>
</feature>
<dbReference type="Pfam" id="PF04357">
    <property type="entry name" value="TamB"/>
    <property type="match status" value="1"/>
</dbReference>
<dbReference type="InterPro" id="IPR052894">
    <property type="entry name" value="AsmA-related"/>
</dbReference>
<name>A0A412PEA5_9BACE</name>